<dbReference type="InterPro" id="IPR056884">
    <property type="entry name" value="NPHP3-like_N"/>
</dbReference>
<dbReference type="OrthoDB" id="2675970at2759"/>
<evidence type="ECO:0000313" key="3">
    <source>
        <dbReference type="EMBL" id="KZP12265.1"/>
    </source>
</evidence>
<keyword evidence="1" id="KW-0677">Repeat</keyword>
<evidence type="ECO:0000256" key="1">
    <source>
        <dbReference type="ARBA" id="ARBA00022737"/>
    </source>
</evidence>
<dbReference type="Proteomes" id="UP000076532">
    <property type="component" value="Unassembled WGS sequence"/>
</dbReference>
<dbReference type="AlphaFoldDB" id="A0A166B4F8"/>
<evidence type="ECO:0000313" key="4">
    <source>
        <dbReference type="Proteomes" id="UP000076532"/>
    </source>
</evidence>
<reference evidence="3 4" key="1">
    <citation type="journal article" date="2016" name="Mol. Biol. Evol.">
        <title>Comparative Genomics of Early-Diverging Mushroom-Forming Fungi Provides Insights into the Origins of Lignocellulose Decay Capabilities.</title>
        <authorList>
            <person name="Nagy L.G."/>
            <person name="Riley R."/>
            <person name="Tritt A."/>
            <person name="Adam C."/>
            <person name="Daum C."/>
            <person name="Floudas D."/>
            <person name="Sun H."/>
            <person name="Yadav J.S."/>
            <person name="Pangilinan J."/>
            <person name="Larsson K.H."/>
            <person name="Matsuura K."/>
            <person name="Barry K."/>
            <person name="Labutti K."/>
            <person name="Kuo R."/>
            <person name="Ohm R.A."/>
            <person name="Bhattacharya S.S."/>
            <person name="Shirouzu T."/>
            <person name="Yoshinaga Y."/>
            <person name="Martin F.M."/>
            <person name="Grigoriev I.V."/>
            <person name="Hibbett D.S."/>
        </authorList>
    </citation>
    <scope>NUCLEOTIDE SEQUENCE [LARGE SCALE GENOMIC DNA]</scope>
    <source>
        <strain evidence="3 4">CBS 109695</strain>
    </source>
</reference>
<feature type="domain" description="Nephrocystin 3-like N-terminal" evidence="2">
    <location>
        <begin position="5"/>
        <end position="54"/>
    </location>
</feature>
<accession>A0A166B4F8</accession>
<keyword evidence="4" id="KW-1185">Reference proteome</keyword>
<gene>
    <name evidence="3" type="ORF">FIBSPDRAFT_985824</name>
</gene>
<proteinExistence type="predicted"/>
<sequence>MLEATLIRIMDSFDDVYILIDSLDECSERKDLLSWVRLMTSRASGKLHMMATSRTEPDIGKSLRSVVGLLDVSVIGSAIKADIGTFLDTKLAAIEDWNEPGLKELVKDSLLDGSDGMFRWAAMQMDQLVKCVNPADIVQQLASLPKGLDETYERILSRSDNPKHLRIFLQCLAFSRRAMTVHELAEVIVVDFGAPDRPVYNDQRRYMNPSKVVNICYGLVTEIDGALVFSRAINMILNDG</sequence>
<organism evidence="3 4">
    <name type="scientific">Athelia psychrophila</name>
    <dbReference type="NCBI Taxonomy" id="1759441"/>
    <lineage>
        <taxon>Eukaryota</taxon>
        <taxon>Fungi</taxon>
        <taxon>Dikarya</taxon>
        <taxon>Basidiomycota</taxon>
        <taxon>Agaricomycotina</taxon>
        <taxon>Agaricomycetes</taxon>
        <taxon>Agaricomycetidae</taxon>
        <taxon>Atheliales</taxon>
        <taxon>Atheliaceae</taxon>
        <taxon>Athelia</taxon>
    </lineage>
</organism>
<dbReference type="PANTHER" id="PTHR10039:SF16">
    <property type="entry name" value="GPI INOSITOL-DEACYLASE"/>
    <property type="match status" value="1"/>
</dbReference>
<dbReference type="Pfam" id="PF24883">
    <property type="entry name" value="NPHP3_N"/>
    <property type="match status" value="1"/>
</dbReference>
<dbReference type="PANTHER" id="PTHR10039">
    <property type="entry name" value="AMELOGENIN"/>
    <property type="match status" value="1"/>
</dbReference>
<name>A0A166B4F8_9AGAM</name>
<dbReference type="STRING" id="436010.A0A166B4F8"/>
<protein>
    <recommendedName>
        <fullName evidence="2">Nephrocystin 3-like N-terminal domain-containing protein</fullName>
    </recommendedName>
</protein>
<evidence type="ECO:0000259" key="2">
    <source>
        <dbReference type="Pfam" id="PF24883"/>
    </source>
</evidence>
<dbReference type="EMBL" id="KV417650">
    <property type="protein sequence ID" value="KZP12265.1"/>
    <property type="molecule type" value="Genomic_DNA"/>
</dbReference>